<evidence type="ECO:0000256" key="4">
    <source>
        <dbReference type="ARBA" id="ARBA00022679"/>
    </source>
</evidence>
<evidence type="ECO:0000256" key="1">
    <source>
        <dbReference type="ARBA" id="ARBA00004651"/>
    </source>
</evidence>
<sequence length="597" mass="63155">MGRPPQPSPAVRPWRRSRADVLLCCALLAAVLLVQGWNVTHYPLVSECEAALLADAWAVQHGEGLALTTYRWDQPPLAPLQLALLTWLPALLSPEALTVAPVRAVALAASAMSAVLLYVLARRLRLPRWAAGAAVALYGLSPLSVVTLRAVSSDGLALPWLLCAFVLAVPPHPHPQLHTAWRPFAAGLAAAVAVLTEETAFVALPALLLTLWTHTPHTPHSPHETTRGARGRAALTAACGFLLPLLAWVLLAFLRGGLLPPPGTSRPGASLLGALRERLADAGSGSVFTPGSAARRMIGGWLSCDLVLPVAGLLAALLLVEGARWSRTARASAGPALAVLLTAAFAALCPSGTGGHPGASTYAVQALPFLALSLAALAAALTSRVLHGGRAARDDEHSVQDDEHAVRGDEPRTEHLLLSICRWTLVWLLAAAALLGTVPRWYEGDRAVLTAEANAPQRQALSWLRASVARPESDRVLSDGTLWLGLVHSGFRPRTGAVWSHTAAHDPAVAAALPRGWRDLDYVVSTPLLRREAPRLPMTRRALAHSERLASFGEGAARVEVRWVPAGSQGQGTRKTPGISPSARYGPATEPRQPCPQ</sequence>
<feature type="domain" description="ArnT-like N-terminal" evidence="10">
    <location>
        <begin position="98"/>
        <end position="213"/>
    </location>
</feature>
<feature type="region of interest" description="Disordered" evidence="8">
    <location>
        <begin position="564"/>
        <end position="597"/>
    </location>
</feature>
<dbReference type="GO" id="GO:0006493">
    <property type="term" value="P:protein O-linked glycosylation"/>
    <property type="evidence" value="ECO:0007669"/>
    <property type="project" value="InterPro"/>
</dbReference>
<dbReference type="EC" id="2.4.-.-" evidence="11"/>
<keyword evidence="5 9" id="KW-0812">Transmembrane</keyword>
<gene>
    <name evidence="11" type="ORF">KDA82_21395</name>
</gene>
<feature type="transmembrane region" description="Helical" evidence="9">
    <location>
        <begin position="104"/>
        <end position="121"/>
    </location>
</feature>
<dbReference type="AlphaFoldDB" id="A0A8T4IY32"/>
<evidence type="ECO:0000313" key="11">
    <source>
        <dbReference type="EMBL" id="MBR7675523.1"/>
    </source>
</evidence>
<keyword evidence="6 9" id="KW-1133">Transmembrane helix</keyword>
<evidence type="ECO:0000256" key="6">
    <source>
        <dbReference type="ARBA" id="ARBA00022989"/>
    </source>
</evidence>
<feature type="transmembrane region" description="Helical" evidence="9">
    <location>
        <begin position="332"/>
        <end position="353"/>
    </location>
</feature>
<comment type="subcellular location">
    <subcellularLocation>
        <location evidence="1">Cell membrane</location>
        <topology evidence="1">Multi-pass membrane protein</topology>
    </subcellularLocation>
</comment>
<evidence type="ECO:0000256" key="2">
    <source>
        <dbReference type="ARBA" id="ARBA00022475"/>
    </source>
</evidence>
<keyword evidence="2" id="KW-1003">Cell membrane</keyword>
<feature type="transmembrane region" description="Helical" evidence="9">
    <location>
        <begin position="184"/>
        <end position="212"/>
    </location>
</feature>
<dbReference type="Pfam" id="PF02366">
    <property type="entry name" value="PMT"/>
    <property type="match status" value="1"/>
</dbReference>
<dbReference type="Proteomes" id="UP000675554">
    <property type="component" value="Unassembled WGS sequence"/>
</dbReference>
<dbReference type="GO" id="GO:0016763">
    <property type="term" value="F:pentosyltransferase activity"/>
    <property type="evidence" value="ECO:0007669"/>
    <property type="project" value="TreeGrafter"/>
</dbReference>
<evidence type="ECO:0000259" key="10">
    <source>
        <dbReference type="Pfam" id="PF02366"/>
    </source>
</evidence>
<keyword evidence="12" id="KW-1185">Reference proteome</keyword>
<feature type="transmembrane region" description="Helical" evidence="9">
    <location>
        <begin position="127"/>
        <end position="148"/>
    </location>
</feature>
<dbReference type="InterPro" id="IPR003342">
    <property type="entry name" value="ArnT-like_N"/>
</dbReference>
<dbReference type="GO" id="GO:0009103">
    <property type="term" value="P:lipopolysaccharide biosynthetic process"/>
    <property type="evidence" value="ECO:0007669"/>
    <property type="project" value="UniProtKB-ARBA"/>
</dbReference>
<dbReference type="GO" id="GO:0000030">
    <property type="term" value="F:mannosyltransferase activity"/>
    <property type="evidence" value="ECO:0007669"/>
    <property type="project" value="InterPro"/>
</dbReference>
<name>A0A8T4IY32_9ACTN</name>
<evidence type="ECO:0000256" key="8">
    <source>
        <dbReference type="SAM" id="MobiDB-lite"/>
    </source>
</evidence>
<accession>A0A8T4IY32</accession>
<evidence type="ECO:0000256" key="5">
    <source>
        <dbReference type="ARBA" id="ARBA00022692"/>
    </source>
</evidence>
<proteinExistence type="predicted"/>
<feature type="transmembrane region" description="Helical" evidence="9">
    <location>
        <begin position="233"/>
        <end position="254"/>
    </location>
</feature>
<organism evidence="11 12">
    <name type="scientific">Streptomyces daliensis</name>
    <dbReference type="NCBI Taxonomy" id="299421"/>
    <lineage>
        <taxon>Bacteria</taxon>
        <taxon>Bacillati</taxon>
        <taxon>Actinomycetota</taxon>
        <taxon>Actinomycetes</taxon>
        <taxon>Kitasatosporales</taxon>
        <taxon>Streptomycetaceae</taxon>
        <taxon>Streptomyces</taxon>
    </lineage>
</organism>
<reference evidence="11" key="1">
    <citation type="submission" date="2021-04" db="EMBL/GenBank/DDBJ databases">
        <title>Sequencing of actinobacteria type strains.</title>
        <authorList>
            <person name="Nguyen G.-S."/>
            <person name="Wentzel A."/>
        </authorList>
    </citation>
    <scope>NUCLEOTIDE SEQUENCE</scope>
    <source>
        <strain evidence="11">DSM 42095</strain>
    </source>
</reference>
<feature type="transmembrane region" description="Helical" evidence="9">
    <location>
        <begin position="359"/>
        <end position="381"/>
    </location>
</feature>
<dbReference type="PANTHER" id="PTHR33908">
    <property type="entry name" value="MANNOSYLTRANSFERASE YKCB-RELATED"/>
    <property type="match status" value="1"/>
</dbReference>
<dbReference type="EMBL" id="JAGSMN010000490">
    <property type="protein sequence ID" value="MBR7675523.1"/>
    <property type="molecule type" value="Genomic_DNA"/>
</dbReference>
<dbReference type="InterPro" id="IPR050297">
    <property type="entry name" value="LipidA_mod_glycosyltrf_83"/>
</dbReference>
<dbReference type="GO" id="GO:0005886">
    <property type="term" value="C:plasma membrane"/>
    <property type="evidence" value="ECO:0007669"/>
    <property type="project" value="UniProtKB-SubCell"/>
</dbReference>
<protein>
    <submittedName>
        <fullName evidence="11">Glycosyltransferase family 39 protein</fullName>
        <ecNumber evidence="11">2.4.-.-</ecNumber>
    </submittedName>
</protein>
<evidence type="ECO:0000256" key="7">
    <source>
        <dbReference type="ARBA" id="ARBA00023136"/>
    </source>
</evidence>
<evidence type="ECO:0000256" key="3">
    <source>
        <dbReference type="ARBA" id="ARBA00022676"/>
    </source>
</evidence>
<comment type="caution">
    <text evidence="11">The sequence shown here is derived from an EMBL/GenBank/DDBJ whole genome shotgun (WGS) entry which is preliminary data.</text>
</comment>
<evidence type="ECO:0000256" key="9">
    <source>
        <dbReference type="SAM" id="Phobius"/>
    </source>
</evidence>
<evidence type="ECO:0000313" key="12">
    <source>
        <dbReference type="Proteomes" id="UP000675554"/>
    </source>
</evidence>
<keyword evidence="4 11" id="KW-0808">Transferase</keyword>
<feature type="transmembrane region" description="Helical" evidence="9">
    <location>
        <begin position="298"/>
        <end position="320"/>
    </location>
</feature>
<keyword evidence="7 9" id="KW-0472">Membrane</keyword>
<dbReference type="PANTHER" id="PTHR33908:SF11">
    <property type="entry name" value="MEMBRANE PROTEIN"/>
    <property type="match status" value="1"/>
</dbReference>
<keyword evidence="3 11" id="KW-0328">Glycosyltransferase</keyword>
<feature type="transmembrane region" description="Helical" evidence="9">
    <location>
        <begin position="420"/>
        <end position="442"/>
    </location>
</feature>